<name>A0A133VHP6_9EURY</name>
<protein>
    <submittedName>
        <fullName evidence="2">Uncharacterized protein</fullName>
    </submittedName>
</protein>
<evidence type="ECO:0000313" key="2">
    <source>
        <dbReference type="EMBL" id="KXB05959.1"/>
    </source>
</evidence>
<evidence type="ECO:0000256" key="1">
    <source>
        <dbReference type="SAM" id="MobiDB-lite"/>
    </source>
</evidence>
<dbReference type="EMBL" id="LHYE01000065">
    <property type="protein sequence ID" value="KXB05959.1"/>
    <property type="molecule type" value="Genomic_DNA"/>
</dbReference>
<dbReference type="Proteomes" id="UP000070263">
    <property type="component" value="Unassembled WGS sequence"/>
</dbReference>
<accession>A0A133VHP6</accession>
<dbReference type="AlphaFoldDB" id="A0A133VHP6"/>
<sequence length="92" mass="10841">MLKKWNGSKKIQKVKKMGEKPDYSGQVTTFKDNKIGSIALWENDKQNKKQPEFTGRVSFYNGKKKFKIALWENSEREEKEEPKDTIPKFCKP</sequence>
<proteinExistence type="predicted"/>
<keyword evidence="3" id="KW-1185">Reference proteome</keyword>
<reference evidence="2 3" key="1">
    <citation type="journal article" date="2016" name="Sci. Rep.">
        <title>Metabolic traits of an uncultured archaeal lineage -MSBL1- from brine pools of the Red Sea.</title>
        <authorList>
            <person name="Mwirichia R."/>
            <person name="Alam I."/>
            <person name="Rashid M."/>
            <person name="Vinu M."/>
            <person name="Ba-Alawi W."/>
            <person name="Anthony Kamau A."/>
            <person name="Kamanda Ngugi D."/>
            <person name="Goker M."/>
            <person name="Klenk H.P."/>
            <person name="Bajic V."/>
            <person name="Stingl U."/>
        </authorList>
    </citation>
    <scope>NUCLEOTIDE SEQUENCE [LARGE SCALE GENOMIC DNA]</scope>
    <source>
        <strain evidence="2">SCGC-AAA382A20</strain>
    </source>
</reference>
<comment type="caution">
    <text evidence="2">The sequence shown here is derived from an EMBL/GenBank/DDBJ whole genome shotgun (WGS) entry which is preliminary data.</text>
</comment>
<feature type="compositionally biased region" description="Basic residues" evidence="1">
    <location>
        <begin position="1"/>
        <end position="15"/>
    </location>
</feature>
<gene>
    <name evidence="2" type="ORF">AKJ51_04410</name>
</gene>
<evidence type="ECO:0000313" key="3">
    <source>
        <dbReference type="Proteomes" id="UP000070263"/>
    </source>
</evidence>
<feature type="region of interest" description="Disordered" evidence="1">
    <location>
        <begin position="1"/>
        <end position="26"/>
    </location>
</feature>
<organism evidence="2 3">
    <name type="scientific">candidate division MSBL1 archaeon SCGC-AAA382A20</name>
    <dbReference type="NCBI Taxonomy" id="1698280"/>
    <lineage>
        <taxon>Archaea</taxon>
        <taxon>Methanobacteriati</taxon>
        <taxon>Methanobacteriota</taxon>
        <taxon>candidate division MSBL1</taxon>
    </lineage>
</organism>